<evidence type="ECO:0000313" key="4">
    <source>
        <dbReference type="Proteomes" id="UP001202831"/>
    </source>
</evidence>
<keyword evidence="1 2" id="KW-0378">Hydrolase</keyword>
<evidence type="ECO:0000256" key="1">
    <source>
        <dbReference type="ARBA" id="ARBA00022801"/>
    </source>
</evidence>
<accession>A0ABT0N2F6</accession>
<evidence type="ECO:0000313" key="3">
    <source>
        <dbReference type="EMBL" id="MCL2912525.1"/>
    </source>
</evidence>
<dbReference type="RefSeq" id="WP_249247351.1">
    <property type="nucleotide sequence ID" value="NZ_JAKIKT010000001.1"/>
</dbReference>
<gene>
    <name evidence="3" type="primary">thpR</name>
    <name evidence="3" type="ORF">L2725_01790</name>
</gene>
<comment type="function">
    <text evidence="2">Hydrolyzes RNA 2',3'-cyclic phosphodiester to an RNA 2'-phosphomonoester.</text>
</comment>
<feature type="short sequence motif" description="HXTX 2" evidence="2">
    <location>
        <begin position="120"/>
        <end position="123"/>
    </location>
</feature>
<dbReference type="NCBIfam" id="TIGR02258">
    <property type="entry name" value="2_5_ligase"/>
    <property type="match status" value="1"/>
</dbReference>
<feature type="active site" description="Proton donor" evidence="2">
    <location>
        <position position="38"/>
    </location>
</feature>
<keyword evidence="4" id="KW-1185">Reference proteome</keyword>
<reference evidence="3 4" key="1">
    <citation type="submission" date="2022-01" db="EMBL/GenBank/DDBJ databases">
        <title>Whole genome-based taxonomy of the Shewanellaceae.</title>
        <authorList>
            <person name="Martin-Rodriguez A.J."/>
        </authorList>
    </citation>
    <scope>NUCLEOTIDE SEQUENCE [LARGE SCALE GENOMIC DNA]</scope>
    <source>
        <strain evidence="3 4">DSM 21332</strain>
    </source>
</reference>
<dbReference type="SUPFAM" id="SSF55144">
    <property type="entry name" value="LigT-like"/>
    <property type="match status" value="1"/>
</dbReference>
<dbReference type="PANTHER" id="PTHR35561">
    <property type="entry name" value="RNA 2',3'-CYCLIC PHOSPHODIESTERASE"/>
    <property type="match status" value="1"/>
</dbReference>
<dbReference type="InterPro" id="IPR009097">
    <property type="entry name" value="Cyclic_Pdiesterase"/>
</dbReference>
<dbReference type="EMBL" id="JAKIKT010000001">
    <property type="protein sequence ID" value="MCL2912525.1"/>
    <property type="molecule type" value="Genomic_DNA"/>
</dbReference>
<protein>
    <recommendedName>
        <fullName evidence="2">RNA 2',3'-cyclic phosphodiesterase</fullName>
        <shortName evidence="2">RNA 2',3'-CPDase</shortName>
        <ecNumber evidence="2">3.1.4.58</ecNumber>
    </recommendedName>
</protein>
<comment type="caution">
    <text evidence="3">The sequence shown here is derived from an EMBL/GenBank/DDBJ whole genome shotgun (WGS) entry which is preliminary data.</text>
</comment>
<name>A0ABT0N2F6_9GAMM</name>
<dbReference type="Proteomes" id="UP001202831">
    <property type="component" value="Unassembled WGS sequence"/>
</dbReference>
<sequence>MKRLFLGFAPSEAQTQTLQQLQQNCAPWGQPVPQANLHMTLAFFGMLDLRQEAILKNTVGEMDRPQFKVTLDTLSHWPGPRILCLSGKAMDSGLQAMASTTQDLVKALGLTASEYSYTPHITLSRKARGLPPEISASPIILKPTELYLYHSYNPGSGVQYDIIQSWPLSH</sequence>
<comment type="catalytic activity">
    <reaction evidence="2">
        <text>a 3'-end 2',3'-cyclophospho-ribonucleotide-RNA + H2O = a 3'-end 2'-phospho-ribonucleotide-RNA + H(+)</text>
        <dbReference type="Rhea" id="RHEA:11828"/>
        <dbReference type="Rhea" id="RHEA-COMP:10464"/>
        <dbReference type="Rhea" id="RHEA-COMP:17353"/>
        <dbReference type="ChEBI" id="CHEBI:15377"/>
        <dbReference type="ChEBI" id="CHEBI:15378"/>
        <dbReference type="ChEBI" id="CHEBI:83064"/>
        <dbReference type="ChEBI" id="CHEBI:173113"/>
        <dbReference type="EC" id="3.1.4.58"/>
    </reaction>
</comment>
<feature type="short sequence motif" description="HXTX 1" evidence="2">
    <location>
        <begin position="38"/>
        <end position="41"/>
    </location>
</feature>
<dbReference type="PANTHER" id="PTHR35561:SF1">
    <property type="entry name" value="RNA 2',3'-CYCLIC PHOSPHODIESTERASE"/>
    <property type="match status" value="1"/>
</dbReference>
<comment type="similarity">
    <text evidence="2">Belongs to the 2H phosphoesterase superfamily. ThpR family.</text>
</comment>
<dbReference type="Pfam" id="PF13563">
    <property type="entry name" value="2_5_RNA_ligase2"/>
    <property type="match status" value="1"/>
</dbReference>
<dbReference type="InterPro" id="IPR004175">
    <property type="entry name" value="RNA_CPDase"/>
</dbReference>
<evidence type="ECO:0000256" key="2">
    <source>
        <dbReference type="HAMAP-Rule" id="MF_01940"/>
    </source>
</evidence>
<organism evidence="3 4">
    <name type="scientific">Shewanella corallii</name>
    <dbReference type="NCBI Taxonomy" id="560080"/>
    <lineage>
        <taxon>Bacteria</taxon>
        <taxon>Pseudomonadati</taxon>
        <taxon>Pseudomonadota</taxon>
        <taxon>Gammaproteobacteria</taxon>
        <taxon>Alteromonadales</taxon>
        <taxon>Shewanellaceae</taxon>
        <taxon>Shewanella</taxon>
    </lineage>
</organism>
<feature type="active site" description="Proton acceptor" evidence="2">
    <location>
        <position position="120"/>
    </location>
</feature>
<dbReference type="EC" id="3.1.4.58" evidence="2"/>
<dbReference type="HAMAP" id="MF_01940">
    <property type="entry name" value="RNA_CPDase"/>
    <property type="match status" value="1"/>
</dbReference>
<dbReference type="Gene3D" id="3.90.1140.10">
    <property type="entry name" value="Cyclic phosphodiesterase"/>
    <property type="match status" value="1"/>
</dbReference>
<proteinExistence type="inferred from homology"/>